<reference evidence="4" key="1">
    <citation type="submission" date="2025-08" db="UniProtKB">
        <authorList>
            <consortium name="RefSeq"/>
        </authorList>
    </citation>
    <scope>IDENTIFICATION</scope>
    <source>
        <tissue evidence="4">Seedling</tissue>
    </source>
</reference>
<evidence type="ECO:0000259" key="2">
    <source>
        <dbReference type="Pfam" id="PF04970"/>
    </source>
</evidence>
<evidence type="ECO:0000256" key="1">
    <source>
        <dbReference type="SAM" id="Phobius"/>
    </source>
</evidence>
<accession>A0A6P3ZKW1</accession>
<dbReference type="Proteomes" id="UP001652623">
    <property type="component" value="Chromosome 4"/>
</dbReference>
<keyword evidence="1" id="KW-1133">Transmembrane helix</keyword>
<dbReference type="KEGG" id="zju:107415718"/>
<dbReference type="InParanoid" id="A0A6P3ZKW1"/>
<dbReference type="PANTHER" id="PTHR46137:SF3">
    <property type="entry name" value="OS05G0310600 PROTEIN"/>
    <property type="match status" value="1"/>
</dbReference>
<evidence type="ECO:0000313" key="4">
    <source>
        <dbReference type="RefSeq" id="XP_015879591.3"/>
    </source>
</evidence>
<dbReference type="InterPro" id="IPR007053">
    <property type="entry name" value="LRAT_dom"/>
</dbReference>
<sequence>MSELRNKMWKVLLKETKKKNLKPGDDIHIWTQANTKDHGIYLDEENLIHFTQGRQGARSDDHHSTCPKCSDHDQSSSHDVVSSCIDCFLSGGDHLYRFEYGVNPALILAKLGGTTLARADPAEVVQNRASSFLLIINNDSSWHYRFINNGKDFAMYFKTGLVLIDNINFSRSWHIAAFFLAVSVTVFPSLQQLTAATFTGVAATCFGLYCIHRFGSDIGACPNVIKVDQVDTLPDVDEKLSSAALGFRPIQSLIDLFIVLLMTHFNILLLLRVLMWSEPFQLRSETPRGVWILSWFKHLS</sequence>
<keyword evidence="3" id="KW-1185">Reference proteome</keyword>
<organism evidence="3 4">
    <name type="scientific">Ziziphus jujuba</name>
    <name type="common">Chinese jujube</name>
    <name type="synonym">Ziziphus sativa</name>
    <dbReference type="NCBI Taxonomy" id="326968"/>
    <lineage>
        <taxon>Eukaryota</taxon>
        <taxon>Viridiplantae</taxon>
        <taxon>Streptophyta</taxon>
        <taxon>Embryophyta</taxon>
        <taxon>Tracheophyta</taxon>
        <taxon>Spermatophyta</taxon>
        <taxon>Magnoliopsida</taxon>
        <taxon>eudicotyledons</taxon>
        <taxon>Gunneridae</taxon>
        <taxon>Pentapetalae</taxon>
        <taxon>rosids</taxon>
        <taxon>fabids</taxon>
        <taxon>Rosales</taxon>
        <taxon>Rhamnaceae</taxon>
        <taxon>Paliureae</taxon>
        <taxon>Ziziphus</taxon>
    </lineage>
</organism>
<keyword evidence="1" id="KW-0812">Transmembrane</keyword>
<dbReference type="RefSeq" id="XP_015879591.3">
    <property type="nucleotide sequence ID" value="XM_016024105.3"/>
</dbReference>
<evidence type="ECO:0000313" key="3">
    <source>
        <dbReference type="Proteomes" id="UP001652623"/>
    </source>
</evidence>
<feature type="domain" description="LRAT" evidence="2">
    <location>
        <begin position="20"/>
        <end position="161"/>
    </location>
</feature>
<keyword evidence="1" id="KW-0472">Membrane</keyword>
<gene>
    <name evidence="4" type="primary">LOC107415718</name>
</gene>
<dbReference type="Pfam" id="PF04970">
    <property type="entry name" value="LRAT"/>
    <property type="match status" value="1"/>
</dbReference>
<dbReference type="Gene3D" id="3.90.1720.10">
    <property type="entry name" value="endopeptidase domain like (from Nostoc punctiforme)"/>
    <property type="match status" value="1"/>
</dbReference>
<name>A0A6P3ZKW1_ZIZJJ</name>
<dbReference type="GeneID" id="107415718"/>
<dbReference type="PANTHER" id="PTHR46137">
    <property type="entry name" value="OS05G0310600 PROTEIN"/>
    <property type="match status" value="1"/>
</dbReference>
<protein>
    <submittedName>
        <fullName evidence="4">Protein LEAD-SENSITIVE 1-like</fullName>
    </submittedName>
</protein>
<feature type="transmembrane region" description="Helical" evidence="1">
    <location>
        <begin position="253"/>
        <end position="274"/>
    </location>
</feature>
<dbReference type="AlphaFoldDB" id="A0A6P3ZKW1"/>
<proteinExistence type="predicted"/>